<evidence type="ECO:0000313" key="9">
    <source>
        <dbReference type="EMBL" id="CAG8206451.1"/>
    </source>
</evidence>
<dbReference type="GO" id="GO:0042744">
    <property type="term" value="P:hydrogen peroxide catabolic process"/>
    <property type="evidence" value="ECO:0007669"/>
    <property type="project" value="TreeGrafter"/>
</dbReference>
<evidence type="ECO:0000256" key="3">
    <source>
        <dbReference type="ARBA" id="ARBA00022862"/>
    </source>
</evidence>
<dbReference type="OrthoDB" id="1882547at2759"/>
<dbReference type="PANTHER" id="PTHR10430">
    <property type="entry name" value="PEROXIREDOXIN"/>
    <property type="match status" value="1"/>
</dbReference>
<feature type="active site" description="Cysteine sulfenic acid (-SOH) intermediate" evidence="6">
    <location>
        <position position="113"/>
    </location>
</feature>
<dbReference type="Gene3D" id="3.40.30.10">
    <property type="entry name" value="Glutaredoxin"/>
    <property type="match status" value="1"/>
</dbReference>
<dbReference type="CDD" id="cd03013">
    <property type="entry name" value="PRX5_like"/>
    <property type="match status" value="1"/>
</dbReference>
<evidence type="ECO:0000313" key="10">
    <source>
        <dbReference type="Proteomes" id="UP001153618"/>
    </source>
</evidence>
<dbReference type="GO" id="GO:0008379">
    <property type="term" value="F:thioredoxin peroxidase activity"/>
    <property type="evidence" value="ECO:0007669"/>
    <property type="project" value="InterPro"/>
</dbReference>
<dbReference type="EMBL" id="CAJVOS010000049">
    <property type="protein sequence ID" value="CAG8206451.1"/>
    <property type="molecule type" value="Genomic_DNA"/>
</dbReference>
<evidence type="ECO:0000259" key="8">
    <source>
        <dbReference type="Pfam" id="PF08534"/>
    </source>
</evidence>
<evidence type="ECO:0000256" key="7">
    <source>
        <dbReference type="RuleBase" id="RU366011"/>
    </source>
</evidence>
<dbReference type="Pfam" id="PF08534">
    <property type="entry name" value="Redoxin"/>
    <property type="match status" value="1"/>
</dbReference>
<sequence length="222" mass="23984">MQPLNGHDEIEAIRPECPVLLPHLPPPSLLVLCTLYYLNPIMFAARRLTNIPRVRAQASLFHSSAPAFVQKGDAIPNLDVLVENSPGNKVNLAKEIKNKAVIIGTPAAFSPACSSTHVPGFINHPKLKEAGQTFVISVNDPFVTKAWADSLDPQGKSGVRFLGDPSGKFTEALDLSFDSSAIFGNNRSKRYVLLVEDGKVKETFIEPDNTGLNVSAAEKVLG</sequence>
<dbReference type="GO" id="GO:0034599">
    <property type="term" value="P:cellular response to oxidative stress"/>
    <property type="evidence" value="ECO:0007669"/>
    <property type="project" value="InterPro"/>
</dbReference>
<dbReference type="PANTHER" id="PTHR10430:SF39">
    <property type="entry name" value="PEROXISOMAL MEMBRANE ASSOCIATED PROTEIN 20"/>
    <property type="match status" value="1"/>
</dbReference>
<dbReference type="Proteomes" id="UP001153618">
    <property type="component" value="Unassembled WGS sequence"/>
</dbReference>
<evidence type="ECO:0000256" key="6">
    <source>
        <dbReference type="PIRSR" id="PIRSR637944-1"/>
    </source>
</evidence>
<keyword evidence="2 7" id="KW-0575">Peroxidase</keyword>
<evidence type="ECO:0000256" key="2">
    <source>
        <dbReference type="ARBA" id="ARBA00022559"/>
    </source>
</evidence>
<comment type="function">
    <text evidence="7">Thiol-specific peroxidase that catalyzes the reduction of hydrogen peroxide and organic hydroperoxides to water and alcohols, respectively. Plays a role in cell protection against oxidative stress by detoxifying peroxides.</text>
</comment>
<keyword evidence="5 7" id="KW-0676">Redox-active center</keyword>
<dbReference type="InterPro" id="IPR013740">
    <property type="entry name" value="Redoxin"/>
</dbReference>
<keyword evidence="3 7" id="KW-0049">Antioxidant</keyword>
<protein>
    <recommendedName>
        <fullName evidence="8">Redoxin domain-containing protein</fullName>
    </recommendedName>
</protein>
<dbReference type="GO" id="GO:0005739">
    <property type="term" value="C:mitochondrion"/>
    <property type="evidence" value="ECO:0007669"/>
    <property type="project" value="TreeGrafter"/>
</dbReference>
<accession>A0A9W4I391</accession>
<name>A0A9W4I391_PENOL</name>
<organism evidence="9 10">
    <name type="scientific">Penicillium olsonii</name>
    <dbReference type="NCBI Taxonomy" id="99116"/>
    <lineage>
        <taxon>Eukaryota</taxon>
        <taxon>Fungi</taxon>
        <taxon>Dikarya</taxon>
        <taxon>Ascomycota</taxon>
        <taxon>Pezizomycotina</taxon>
        <taxon>Eurotiomycetes</taxon>
        <taxon>Eurotiomycetidae</taxon>
        <taxon>Eurotiales</taxon>
        <taxon>Aspergillaceae</taxon>
        <taxon>Penicillium</taxon>
    </lineage>
</organism>
<feature type="domain" description="Redoxin" evidence="8">
    <location>
        <begin position="70"/>
        <end position="221"/>
    </location>
</feature>
<keyword evidence="10" id="KW-1185">Reference proteome</keyword>
<dbReference type="SUPFAM" id="SSF52833">
    <property type="entry name" value="Thioredoxin-like"/>
    <property type="match status" value="1"/>
</dbReference>
<evidence type="ECO:0000256" key="1">
    <source>
        <dbReference type="ARBA" id="ARBA00010505"/>
    </source>
</evidence>
<evidence type="ECO:0000256" key="4">
    <source>
        <dbReference type="ARBA" id="ARBA00023002"/>
    </source>
</evidence>
<dbReference type="InterPro" id="IPR037944">
    <property type="entry name" value="PRX5-like"/>
</dbReference>
<keyword evidence="4 7" id="KW-0560">Oxidoreductase</keyword>
<dbReference type="InterPro" id="IPR036249">
    <property type="entry name" value="Thioredoxin-like_sf"/>
</dbReference>
<gene>
    <name evidence="9" type="ORF">POLS_LOCUS7691</name>
</gene>
<comment type="caution">
    <text evidence="9">The sequence shown here is derived from an EMBL/GenBank/DDBJ whole genome shotgun (WGS) entry which is preliminary data.</text>
</comment>
<comment type="similarity">
    <text evidence="1 7">Belongs to the peroxiredoxin family. Prx5 subfamily.</text>
</comment>
<reference evidence="9" key="1">
    <citation type="submission" date="2021-07" db="EMBL/GenBank/DDBJ databases">
        <authorList>
            <person name="Branca A.L. A."/>
        </authorList>
    </citation>
    <scope>NUCLEOTIDE SEQUENCE</scope>
</reference>
<proteinExistence type="inferred from homology"/>
<dbReference type="GO" id="GO:0005777">
    <property type="term" value="C:peroxisome"/>
    <property type="evidence" value="ECO:0007669"/>
    <property type="project" value="TreeGrafter"/>
</dbReference>
<dbReference type="GO" id="GO:0005829">
    <property type="term" value="C:cytosol"/>
    <property type="evidence" value="ECO:0007669"/>
    <property type="project" value="TreeGrafter"/>
</dbReference>
<evidence type="ECO:0000256" key="5">
    <source>
        <dbReference type="ARBA" id="ARBA00023284"/>
    </source>
</evidence>
<dbReference type="AlphaFoldDB" id="A0A9W4I391"/>
<dbReference type="GO" id="GO:0045454">
    <property type="term" value="P:cell redox homeostasis"/>
    <property type="evidence" value="ECO:0007669"/>
    <property type="project" value="TreeGrafter"/>
</dbReference>
<dbReference type="FunFam" id="3.40.30.10:FF:000159">
    <property type="entry name" value="Peroxiredoxin"/>
    <property type="match status" value="1"/>
</dbReference>